<evidence type="ECO:0008006" key="4">
    <source>
        <dbReference type="Google" id="ProtNLM"/>
    </source>
</evidence>
<dbReference type="AlphaFoldDB" id="A0A3A6QJA4"/>
<evidence type="ECO:0000256" key="1">
    <source>
        <dbReference type="SAM" id="SignalP"/>
    </source>
</evidence>
<dbReference type="RefSeq" id="WP_120031484.1">
    <property type="nucleotide sequence ID" value="NZ_QVMU01000009.1"/>
</dbReference>
<feature type="chain" id="PRO_5017408548" description="Outer membrane porin, OprD family" evidence="1">
    <location>
        <begin position="26"/>
        <end position="442"/>
    </location>
</feature>
<feature type="signal peptide" evidence="1">
    <location>
        <begin position="1"/>
        <end position="25"/>
    </location>
</feature>
<gene>
    <name evidence="2" type="ORF">DZ860_11760</name>
</gene>
<sequence>MKSIITTKGILATAIALALSNSAIASESVNEFDQSLKLKLHNELRIADRPSACGDGDYDKNGNPNTTPIDRDCKSGNVKAWVQGAMLDYETDNLLSWLDVQAFGYTVQKLWSPSSATSRFYLDESSGSAESFALFGGSLNFKPTDNVELKLGRFGVDMGHGTIDHAVPLLEYSSIRTMPYMREGAMLRYSPTENSHFYGAITNKFGGGYYTEMVDESVANGDKSERYFSAYVYDDPMKHFGLGMSYQGDVSVQAQMNTDYAWVNDDKSFIKLDGRAFYGSLLGYTKDAQPTGKDDSTYVVSGQITYAKGKMFANAGFGQVGSRIDAGGIDTDIGFPFDMSISRNYQNTTSFSTGAGYSFNENWMAMLSLVKTDGDLNYHETTEVDGVGANLVIQHKFTQGSLKGVSTQLIVNKAMEKRTGVVNEDLDYYDINLDIKYTFNLM</sequence>
<organism evidence="2 3">
    <name type="scientific">Vibrio sinensis</name>
    <dbReference type="NCBI Taxonomy" id="2302434"/>
    <lineage>
        <taxon>Bacteria</taxon>
        <taxon>Pseudomonadati</taxon>
        <taxon>Pseudomonadota</taxon>
        <taxon>Gammaproteobacteria</taxon>
        <taxon>Vibrionales</taxon>
        <taxon>Vibrionaceae</taxon>
        <taxon>Vibrio</taxon>
    </lineage>
</organism>
<dbReference type="Gene3D" id="2.40.160.10">
    <property type="entry name" value="Porin"/>
    <property type="match status" value="1"/>
</dbReference>
<keyword evidence="1" id="KW-0732">Signal</keyword>
<comment type="caution">
    <text evidence="2">The sequence shown here is derived from an EMBL/GenBank/DDBJ whole genome shotgun (WGS) entry which is preliminary data.</text>
</comment>
<protein>
    <recommendedName>
        <fullName evidence="4">Outer membrane porin, OprD family</fullName>
    </recommendedName>
</protein>
<dbReference type="EMBL" id="QVMU01000009">
    <property type="protein sequence ID" value="RJX71000.1"/>
    <property type="molecule type" value="Genomic_DNA"/>
</dbReference>
<proteinExistence type="predicted"/>
<dbReference type="Proteomes" id="UP000273252">
    <property type="component" value="Unassembled WGS sequence"/>
</dbReference>
<dbReference type="InterPro" id="IPR023614">
    <property type="entry name" value="Porin_dom_sf"/>
</dbReference>
<evidence type="ECO:0000313" key="2">
    <source>
        <dbReference type="EMBL" id="RJX71000.1"/>
    </source>
</evidence>
<dbReference type="OrthoDB" id="5864637at2"/>
<reference evidence="2 3" key="1">
    <citation type="submission" date="2018-08" db="EMBL/GenBank/DDBJ databases">
        <title>Vibrio isolated from the Eastern China Marginal Seas.</title>
        <authorList>
            <person name="Li Y."/>
        </authorList>
    </citation>
    <scope>NUCLEOTIDE SEQUENCE [LARGE SCALE GENOMIC DNA]</scope>
    <source>
        <strain evidence="2 3">BEI233</strain>
    </source>
</reference>
<keyword evidence="3" id="KW-1185">Reference proteome</keyword>
<evidence type="ECO:0000313" key="3">
    <source>
        <dbReference type="Proteomes" id="UP000273252"/>
    </source>
</evidence>
<accession>A0A3A6QJA4</accession>
<name>A0A3A6QJA4_9VIBR</name>